<feature type="region of interest" description="Disordered" evidence="1">
    <location>
        <begin position="87"/>
        <end position="108"/>
    </location>
</feature>
<dbReference type="Proteomes" id="UP000002725">
    <property type="component" value="Chromosome"/>
</dbReference>
<dbReference type="STRING" id="290512.Paes_1731"/>
<dbReference type="EMBL" id="CP001108">
    <property type="protein sequence ID" value="ACF46749.1"/>
    <property type="molecule type" value="Genomic_DNA"/>
</dbReference>
<dbReference type="KEGG" id="paa:Paes_1731"/>
<keyword evidence="3" id="KW-1185">Reference proteome</keyword>
<dbReference type="HOGENOM" id="CLU_1271352_0_0_10"/>
<feature type="region of interest" description="Disordered" evidence="1">
    <location>
        <begin position="1"/>
        <end position="47"/>
    </location>
</feature>
<proteinExistence type="predicted"/>
<accession>B4S3L0</accession>
<sequence length="217" mass="24888">MTTTKHQKLFQHNLRPERLSAIETRDERQEAGAKKDRKATGRRGKSACSTVRQFRLNCSPLPSFSMKIRTNLWAKFRFSLSVTRKQVAPKAPPITSHHSPREALRPPARKSVLPPLVSCPLSLVTRHASPRHRRIPTFTIHHSPFTIHRAKRSPAPQAPRLLSLASRLLPLVTRHASPRRRRIPTFTIHHSPFTIHHSPFTIHHSPFTIHHSPFTNK</sequence>
<evidence type="ECO:0000256" key="1">
    <source>
        <dbReference type="SAM" id="MobiDB-lite"/>
    </source>
</evidence>
<reference evidence="2" key="1">
    <citation type="submission" date="2008-06" db="EMBL/GenBank/DDBJ databases">
        <title>Complete sequence of chromosome of Prosthecochloris aestuarii DSM 271.</title>
        <authorList>
            <consortium name="US DOE Joint Genome Institute"/>
            <person name="Lucas S."/>
            <person name="Copeland A."/>
            <person name="Lapidus A."/>
            <person name="Glavina del Rio T."/>
            <person name="Dalin E."/>
            <person name="Tice H."/>
            <person name="Bruce D."/>
            <person name="Goodwin L."/>
            <person name="Pitluck S."/>
            <person name="Schmutz J."/>
            <person name="Larimer F."/>
            <person name="Land M."/>
            <person name="Hauser L."/>
            <person name="Kyrpides N."/>
            <person name="Anderson I."/>
            <person name="Liu Z."/>
            <person name="Li T."/>
            <person name="Zhao F."/>
            <person name="Overmann J."/>
            <person name="Bryant D.A."/>
            <person name="Richardson P."/>
        </authorList>
    </citation>
    <scope>NUCLEOTIDE SEQUENCE [LARGE SCALE GENOMIC DNA]</scope>
    <source>
        <strain evidence="2">DSM 271</strain>
    </source>
</reference>
<protein>
    <submittedName>
        <fullName evidence="2">Uncharacterized protein</fullName>
    </submittedName>
</protein>
<organism evidence="2 3">
    <name type="scientific">Prosthecochloris aestuarii (strain DSM 271 / SK 413)</name>
    <dbReference type="NCBI Taxonomy" id="290512"/>
    <lineage>
        <taxon>Bacteria</taxon>
        <taxon>Pseudomonadati</taxon>
        <taxon>Chlorobiota</taxon>
        <taxon>Chlorobiia</taxon>
        <taxon>Chlorobiales</taxon>
        <taxon>Chlorobiaceae</taxon>
        <taxon>Prosthecochloris</taxon>
    </lineage>
</organism>
<dbReference type="AlphaFoldDB" id="B4S3L0"/>
<evidence type="ECO:0000313" key="2">
    <source>
        <dbReference type="EMBL" id="ACF46749.1"/>
    </source>
</evidence>
<feature type="compositionally biased region" description="Basic and acidic residues" evidence="1">
    <location>
        <begin position="14"/>
        <end position="34"/>
    </location>
</feature>
<feature type="compositionally biased region" description="Basic residues" evidence="1">
    <location>
        <begin position="35"/>
        <end position="45"/>
    </location>
</feature>
<gene>
    <name evidence="2" type="ordered locus">Paes_1731</name>
</gene>
<evidence type="ECO:0000313" key="3">
    <source>
        <dbReference type="Proteomes" id="UP000002725"/>
    </source>
</evidence>
<name>B4S3L0_PROA2</name>